<protein>
    <submittedName>
        <fullName evidence="1">Phage portal protein</fullName>
    </submittedName>
</protein>
<organism evidence="1 2">
    <name type="scientific">Novosphingobium pentaromativorans</name>
    <dbReference type="NCBI Taxonomy" id="205844"/>
    <lineage>
        <taxon>Bacteria</taxon>
        <taxon>Pseudomonadati</taxon>
        <taxon>Pseudomonadota</taxon>
        <taxon>Alphaproteobacteria</taxon>
        <taxon>Sphingomonadales</taxon>
        <taxon>Sphingomonadaceae</taxon>
        <taxon>Novosphingobium</taxon>
    </lineage>
</organism>
<gene>
    <name evidence="1" type="ORF">DI555_07930</name>
</gene>
<comment type="caution">
    <text evidence="1">The sequence shown here is derived from an EMBL/GenBank/DDBJ whole genome shotgun (WGS) entry which is preliminary data.</text>
</comment>
<dbReference type="InterPro" id="IPR006427">
    <property type="entry name" value="Portal_HK97"/>
</dbReference>
<dbReference type="Pfam" id="PF04860">
    <property type="entry name" value="Phage_portal"/>
    <property type="match status" value="1"/>
</dbReference>
<dbReference type="Gene3D" id="1.20.1270.210">
    <property type="match status" value="1"/>
</dbReference>
<dbReference type="Proteomes" id="UP000249082">
    <property type="component" value="Unassembled WGS sequence"/>
</dbReference>
<dbReference type="NCBIfam" id="TIGR01537">
    <property type="entry name" value="portal_HK97"/>
    <property type="match status" value="1"/>
</dbReference>
<evidence type="ECO:0000313" key="2">
    <source>
        <dbReference type="Proteomes" id="UP000249082"/>
    </source>
</evidence>
<name>A0A2W5NPY0_9SPHN</name>
<dbReference type="InterPro" id="IPR006944">
    <property type="entry name" value="Phage/GTA_portal"/>
</dbReference>
<dbReference type="EMBL" id="QFPX01000006">
    <property type="protein sequence ID" value="PZQ55561.1"/>
    <property type="molecule type" value="Genomic_DNA"/>
</dbReference>
<reference evidence="1 2" key="1">
    <citation type="submission" date="2017-08" db="EMBL/GenBank/DDBJ databases">
        <title>Infants hospitalized years apart are colonized by the same room-sourced microbial strains.</title>
        <authorList>
            <person name="Brooks B."/>
            <person name="Olm M.R."/>
            <person name="Firek B.A."/>
            <person name="Baker R."/>
            <person name="Thomas B.C."/>
            <person name="Morowitz M.J."/>
            <person name="Banfield J.F."/>
        </authorList>
    </citation>
    <scope>NUCLEOTIDE SEQUENCE [LARGE SCALE GENOMIC DNA]</scope>
    <source>
        <strain evidence="1">S2_005_002_R2_33</strain>
    </source>
</reference>
<dbReference type="AlphaFoldDB" id="A0A2W5NPY0"/>
<proteinExistence type="predicted"/>
<dbReference type="Gene3D" id="3.40.140.120">
    <property type="match status" value="1"/>
</dbReference>
<evidence type="ECO:0000313" key="1">
    <source>
        <dbReference type="EMBL" id="PZQ55561.1"/>
    </source>
</evidence>
<accession>A0A2W5NPY0</accession>
<dbReference type="Gene3D" id="3.30.1120.70">
    <property type="match status" value="1"/>
</dbReference>
<sequence length="426" mass="46703">MMRGLRTALSLLNPSAWKGVFGAPSYSGKTVNATNALTLSTVWACVRLVSGTISSLPMMVYKDGPEGSRSVAKSHPLYGLLHDSPNADQTALDFWQFMCVSLELWGNAFARITRGRGGKIVALTPLRPEAVQVRRTADGSIRYRYVDGGESFDVGQDEMFHVRGFGGSPLGGLSTLAFGRHSFGLAMATDEAAAQIYKNGLRPSGVLTTKDDRTLKKEQRDDIYKYVVEPFIGENNGKPLVLEAGLGWQSIQMNLGDAQMVESRQFSVEDGCRWFGVPPHMIGHTAGNTQLGSSIENQTLGWLMFGLRERIKRIEQAVMKQLLTPTERLTITVEINLEGLLRADSAARASFYAQMVQNGIMTRNEVRRLENLPPLPGGDDLTIQSNMIPAGKLGEITSTGSEAARRSMMDWLFPEGLPSLKQKEDA</sequence>